<dbReference type="EMBL" id="CVMV01000059">
    <property type="protein sequence ID" value="CRG96202.1"/>
    <property type="molecule type" value="Genomic_DNA"/>
</dbReference>
<feature type="domain" description="SET" evidence="2">
    <location>
        <begin position="317"/>
        <end position="513"/>
    </location>
</feature>
<gene>
    <name evidence="3" type="ORF">PGAL8A_00342000</name>
</gene>
<dbReference type="Pfam" id="PF00856">
    <property type="entry name" value="SET"/>
    <property type="match status" value="1"/>
</dbReference>
<dbReference type="SMART" id="SM00317">
    <property type="entry name" value="SET"/>
    <property type="match status" value="1"/>
</dbReference>
<evidence type="ECO:0000256" key="1">
    <source>
        <dbReference type="SAM" id="MobiDB-lite"/>
    </source>
</evidence>
<organism evidence="3 4">
    <name type="scientific">Plasmodium gallinaceum</name>
    <dbReference type="NCBI Taxonomy" id="5849"/>
    <lineage>
        <taxon>Eukaryota</taxon>
        <taxon>Sar</taxon>
        <taxon>Alveolata</taxon>
        <taxon>Apicomplexa</taxon>
        <taxon>Aconoidasida</taxon>
        <taxon>Haemosporida</taxon>
        <taxon>Plasmodiidae</taxon>
        <taxon>Plasmodium</taxon>
        <taxon>Plasmodium (Haemamoeba)</taxon>
    </lineage>
</organism>
<dbReference type="OrthoDB" id="194358at2759"/>
<name>A0A1J1GUS1_PLAGA</name>
<dbReference type="VEuPathDB" id="PlasmoDB:PGAL8A_00342000"/>
<dbReference type="InterPro" id="IPR046341">
    <property type="entry name" value="SET_dom_sf"/>
</dbReference>
<dbReference type="Proteomes" id="UP000220797">
    <property type="component" value="Unassembled WGS sequence"/>
</dbReference>
<dbReference type="AlphaFoldDB" id="A0A1J1GUS1"/>
<dbReference type="PANTHER" id="PTHR12197:SF292">
    <property type="entry name" value="SET DOMAIN-CONTAINING PROTEIN"/>
    <property type="match status" value="1"/>
</dbReference>
<sequence length="754" mass="89885">METILRRLRRSSNKKKKTIEIDAIDEKEWAQSKTLDLAEDLYDYTLDKKYKNNKKKKEDEKREDNLENLYGFKDKLENLNGKNKKNEKYYVNSFSRMNEDITNVSTDFTNEYYKKKKKNEHENSLNNKEKKKIQYMYNDFEKYTCDTKEYSENDEVDLYEEEIDEIKSKEVEEEYEDEIRKEQIDEDEEEIDNDEEAEEIDEDEEEEEEEIVDEGEGEEEEEIVDEGEGEEEIVYEEDEEKYQEIEVEKEYKYDYEEKNNDNEKDYSKINEENVLENIKGENDKEKYIEENTKENIEENEEYLEEKLDIYTVEEIDNEVEVSHVKGKGRCMFTKKNLDPGSIIFIEKPLLIITPGLNEKLWNHLNKLNNEENFELPLKWHFAALCSITILDDSSFKACIDKWVPEPDKEPDKDVYNVLDKVCDKKISKNGKKVYYYKKKLIDPNIYDRIIQVWHYNAFGHHTDSEGLVLYNRISMLAHSCNSTACWHYGENDSFVLRARIKLNAGDELTISYLGDDDLYKSSNIRREKLTNWLFVCMCSRCTNPIDNSRGFKCSTCGIGTFYIKNDYHDENPIVTKCNICFSEISESTAYEYIEYENSYIERLQETDKSDLPDALAVYVQADKIFTQHWIMFQLYTILFEGYRDSCQWEKAIYYQMQRIKYAVDVIPRANYVLAWLYEELGEIHANSINTDILLTENDFTITYEEKKRICSHFLKSIHILEILCGYSHDYLKDSLNKYYRIDSLTTIDAPQIEE</sequence>
<keyword evidence="4" id="KW-1185">Reference proteome</keyword>
<dbReference type="OMA" id="VYDENVY"/>
<dbReference type="Gene3D" id="1.25.40.10">
    <property type="entry name" value="Tetratricopeptide repeat domain"/>
    <property type="match status" value="1"/>
</dbReference>
<dbReference type="CDD" id="cd20071">
    <property type="entry name" value="SET_SMYD"/>
    <property type="match status" value="1"/>
</dbReference>
<dbReference type="InterPro" id="IPR011990">
    <property type="entry name" value="TPR-like_helical_dom_sf"/>
</dbReference>
<dbReference type="SUPFAM" id="SSF82199">
    <property type="entry name" value="SET domain"/>
    <property type="match status" value="1"/>
</dbReference>
<dbReference type="PANTHER" id="PTHR12197">
    <property type="entry name" value="HISTONE-LYSINE N-METHYLTRANSFERASE SMYD"/>
    <property type="match status" value="1"/>
</dbReference>
<protein>
    <submittedName>
        <fullName evidence="3">SET domain protein, putative</fullName>
    </submittedName>
</protein>
<proteinExistence type="predicted"/>
<accession>A0A1J1GUS1</accession>
<feature type="compositionally biased region" description="Acidic residues" evidence="1">
    <location>
        <begin position="184"/>
        <end position="230"/>
    </location>
</feature>
<feature type="region of interest" description="Disordered" evidence="1">
    <location>
        <begin position="165"/>
        <end position="230"/>
    </location>
</feature>
<evidence type="ECO:0000313" key="3">
    <source>
        <dbReference type="EMBL" id="CRG96202.1"/>
    </source>
</evidence>
<dbReference type="GeneID" id="39731950"/>
<dbReference type="InterPro" id="IPR050869">
    <property type="entry name" value="H3K4_H4K5_MeTrfase"/>
</dbReference>
<dbReference type="PROSITE" id="PS50280">
    <property type="entry name" value="SET"/>
    <property type="match status" value="1"/>
</dbReference>
<evidence type="ECO:0000313" key="4">
    <source>
        <dbReference type="Proteomes" id="UP000220797"/>
    </source>
</evidence>
<dbReference type="Gene3D" id="2.170.270.10">
    <property type="entry name" value="SET domain"/>
    <property type="match status" value="1"/>
</dbReference>
<comment type="caution">
    <text evidence="3">The sequence shown here is derived from an EMBL/GenBank/DDBJ whole genome shotgun (WGS) entry which is preliminary data.</text>
</comment>
<evidence type="ECO:0000259" key="2">
    <source>
        <dbReference type="PROSITE" id="PS50280"/>
    </source>
</evidence>
<reference evidence="3" key="1">
    <citation type="submission" date="2015-04" db="EMBL/GenBank/DDBJ databases">
        <authorList>
            <consortium name="Pathogen Informatics"/>
        </authorList>
    </citation>
    <scope>NUCLEOTIDE SEQUENCE [LARGE SCALE GENOMIC DNA]</scope>
    <source>
        <strain evidence="3">8A</strain>
    </source>
</reference>
<dbReference type="RefSeq" id="XP_028529007.1">
    <property type="nucleotide sequence ID" value="XM_028672457.1"/>
</dbReference>
<dbReference type="InterPro" id="IPR001214">
    <property type="entry name" value="SET_dom"/>
</dbReference>